<keyword evidence="3" id="KW-0731">Sigma factor</keyword>
<evidence type="ECO:0000256" key="4">
    <source>
        <dbReference type="ARBA" id="ARBA00023163"/>
    </source>
</evidence>
<keyword evidence="2" id="KW-0805">Transcription regulation</keyword>
<evidence type="ECO:0000259" key="6">
    <source>
        <dbReference type="Pfam" id="PF08281"/>
    </source>
</evidence>
<keyword evidence="4" id="KW-0804">Transcription</keyword>
<dbReference type="Gene3D" id="1.10.1740.10">
    <property type="match status" value="1"/>
</dbReference>
<dbReference type="Pfam" id="PF08281">
    <property type="entry name" value="Sigma70_r4_2"/>
    <property type="match status" value="1"/>
</dbReference>
<dbReference type="EMBL" id="JAERRB010000013">
    <property type="protein sequence ID" value="MBL0744913.1"/>
    <property type="molecule type" value="Genomic_DNA"/>
</dbReference>
<sequence length="204" mass="24248">MFVNAHTETLKELQASGAPAKGLTLDDHYLWQNFRKDNELAFSVLYNKYTPKLFNYGMHYCSDRDLVLDCLQELFSSFWAKRKTLPDVYSISSYLFKSFRRLLQKKLTWRRRFLLSLDANPHPSFEITLPFEHTLVQEEAENERSEKLKRNLQKLTRRQREALFLKFYNNLNYADIASIMELQVDSVYNIISKALDSLRREMKG</sequence>
<dbReference type="Gene3D" id="1.10.10.10">
    <property type="entry name" value="Winged helix-like DNA-binding domain superfamily/Winged helix DNA-binding domain"/>
    <property type="match status" value="1"/>
</dbReference>
<feature type="domain" description="RNA polymerase sigma-70 region 2" evidence="5">
    <location>
        <begin position="45"/>
        <end position="111"/>
    </location>
</feature>
<dbReference type="PANTHER" id="PTHR43133:SF46">
    <property type="entry name" value="RNA POLYMERASE SIGMA-70 FACTOR ECF SUBFAMILY"/>
    <property type="match status" value="1"/>
</dbReference>
<dbReference type="Proteomes" id="UP000613030">
    <property type="component" value="Unassembled WGS sequence"/>
</dbReference>
<dbReference type="SUPFAM" id="SSF88659">
    <property type="entry name" value="Sigma3 and sigma4 domains of RNA polymerase sigma factors"/>
    <property type="match status" value="1"/>
</dbReference>
<feature type="domain" description="RNA polymerase sigma factor 70 region 4 type 2" evidence="6">
    <location>
        <begin position="147"/>
        <end position="196"/>
    </location>
</feature>
<dbReference type="InterPro" id="IPR039425">
    <property type="entry name" value="RNA_pol_sigma-70-like"/>
</dbReference>
<comment type="caution">
    <text evidence="7">The sequence shown here is derived from an EMBL/GenBank/DDBJ whole genome shotgun (WGS) entry which is preliminary data.</text>
</comment>
<dbReference type="SUPFAM" id="SSF88946">
    <property type="entry name" value="Sigma2 domain of RNA polymerase sigma factors"/>
    <property type="match status" value="1"/>
</dbReference>
<dbReference type="InterPro" id="IPR013324">
    <property type="entry name" value="RNA_pol_sigma_r3/r4-like"/>
</dbReference>
<keyword evidence="8" id="KW-1185">Reference proteome</keyword>
<evidence type="ECO:0000256" key="3">
    <source>
        <dbReference type="ARBA" id="ARBA00023082"/>
    </source>
</evidence>
<dbReference type="Pfam" id="PF04542">
    <property type="entry name" value="Sigma70_r2"/>
    <property type="match status" value="1"/>
</dbReference>
<dbReference type="PANTHER" id="PTHR43133">
    <property type="entry name" value="RNA POLYMERASE ECF-TYPE SIGMA FACTO"/>
    <property type="match status" value="1"/>
</dbReference>
<dbReference type="NCBIfam" id="TIGR02937">
    <property type="entry name" value="sigma70-ECF"/>
    <property type="match status" value="1"/>
</dbReference>
<evidence type="ECO:0000259" key="5">
    <source>
        <dbReference type="Pfam" id="PF04542"/>
    </source>
</evidence>
<dbReference type="InterPro" id="IPR013325">
    <property type="entry name" value="RNA_pol_sigma_r2"/>
</dbReference>
<evidence type="ECO:0000256" key="1">
    <source>
        <dbReference type="ARBA" id="ARBA00010641"/>
    </source>
</evidence>
<evidence type="ECO:0000313" key="8">
    <source>
        <dbReference type="Proteomes" id="UP000613030"/>
    </source>
</evidence>
<organism evidence="7 8">
    <name type="scientific">Chryseolinea lacunae</name>
    <dbReference type="NCBI Taxonomy" id="2801331"/>
    <lineage>
        <taxon>Bacteria</taxon>
        <taxon>Pseudomonadati</taxon>
        <taxon>Bacteroidota</taxon>
        <taxon>Cytophagia</taxon>
        <taxon>Cytophagales</taxon>
        <taxon>Fulvivirgaceae</taxon>
        <taxon>Chryseolinea</taxon>
    </lineage>
</organism>
<name>A0ABS1L0D5_9BACT</name>
<dbReference type="InterPro" id="IPR007627">
    <property type="entry name" value="RNA_pol_sigma70_r2"/>
</dbReference>
<dbReference type="InterPro" id="IPR036388">
    <property type="entry name" value="WH-like_DNA-bd_sf"/>
</dbReference>
<dbReference type="InterPro" id="IPR013249">
    <property type="entry name" value="RNA_pol_sigma70_r4_t2"/>
</dbReference>
<accession>A0ABS1L0D5</accession>
<comment type="similarity">
    <text evidence="1">Belongs to the sigma-70 factor family. ECF subfamily.</text>
</comment>
<reference evidence="7 8" key="1">
    <citation type="submission" date="2021-01" db="EMBL/GenBank/DDBJ databases">
        <title>Chryseolinea sp. Jin1 Genome sequencing and assembly.</title>
        <authorList>
            <person name="Kim I."/>
        </authorList>
    </citation>
    <scope>NUCLEOTIDE SEQUENCE [LARGE SCALE GENOMIC DNA]</scope>
    <source>
        <strain evidence="7 8">Jin1</strain>
    </source>
</reference>
<evidence type="ECO:0000256" key="2">
    <source>
        <dbReference type="ARBA" id="ARBA00023015"/>
    </source>
</evidence>
<evidence type="ECO:0000313" key="7">
    <source>
        <dbReference type="EMBL" id="MBL0744913.1"/>
    </source>
</evidence>
<proteinExistence type="inferred from homology"/>
<dbReference type="CDD" id="cd06171">
    <property type="entry name" value="Sigma70_r4"/>
    <property type="match status" value="1"/>
</dbReference>
<gene>
    <name evidence="7" type="ORF">JI741_27015</name>
</gene>
<dbReference type="InterPro" id="IPR014284">
    <property type="entry name" value="RNA_pol_sigma-70_dom"/>
</dbReference>
<dbReference type="RefSeq" id="WP_202014930.1">
    <property type="nucleotide sequence ID" value="NZ_JAERRB010000013.1"/>
</dbReference>
<protein>
    <submittedName>
        <fullName evidence="7">Sigma-70 family RNA polymerase sigma factor</fullName>
    </submittedName>
</protein>